<dbReference type="AlphaFoldDB" id="A0A9W9D3A9"/>
<reference evidence="2" key="1">
    <citation type="submission" date="2022-10" db="EMBL/GenBank/DDBJ databases">
        <title>Tapping the CABI collections for fungal endophytes: first genome assemblies for Collariella, Neodidymelliopsis, Ascochyta clinopodiicola, Didymella pomorum, Didymosphaeria variabile, Neocosmospora piperis and Neocucurbitaria cava.</title>
        <authorList>
            <person name="Hill R."/>
        </authorList>
    </citation>
    <scope>NUCLEOTIDE SEQUENCE</scope>
    <source>
        <strain evidence="2">IMI 355082</strain>
    </source>
</reference>
<gene>
    <name evidence="2" type="ORF">N0V93_002073</name>
</gene>
<evidence type="ECO:0000313" key="3">
    <source>
        <dbReference type="Proteomes" id="UP001140453"/>
    </source>
</evidence>
<name>A0A9W9D3A9_9PEZI</name>
<dbReference type="OrthoDB" id="5376498at2759"/>
<protein>
    <submittedName>
        <fullName evidence="2">Uncharacterized protein</fullName>
    </submittedName>
</protein>
<keyword evidence="3" id="KW-1185">Reference proteome</keyword>
<feature type="region of interest" description="Disordered" evidence="1">
    <location>
        <begin position="148"/>
        <end position="210"/>
    </location>
</feature>
<proteinExistence type="predicted"/>
<organism evidence="2 3">
    <name type="scientific">Gnomoniopsis smithogilvyi</name>
    <dbReference type="NCBI Taxonomy" id="1191159"/>
    <lineage>
        <taxon>Eukaryota</taxon>
        <taxon>Fungi</taxon>
        <taxon>Dikarya</taxon>
        <taxon>Ascomycota</taxon>
        <taxon>Pezizomycotina</taxon>
        <taxon>Sordariomycetes</taxon>
        <taxon>Sordariomycetidae</taxon>
        <taxon>Diaporthales</taxon>
        <taxon>Gnomoniaceae</taxon>
        <taxon>Gnomoniopsis</taxon>
    </lineage>
</organism>
<feature type="compositionally biased region" description="Acidic residues" evidence="1">
    <location>
        <begin position="200"/>
        <end position="210"/>
    </location>
</feature>
<feature type="compositionally biased region" description="Acidic residues" evidence="1">
    <location>
        <begin position="165"/>
        <end position="175"/>
    </location>
</feature>
<dbReference type="EMBL" id="JAPEVB010000001">
    <property type="protein sequence ID" value="KAJ4397836.1"/>
    <property type="molecule type" value="Genomic_DNA"/>
</dbReference>
<sequence>MVSVSSLRPRDAQAGYDGPPDMPMSLRFKYGIHTFFLLVEPLDPFSAITAELIEALHDRAEPILATTTKIVPVLDAVTKEIIDTWVPVDPVPVPDKEKALHVAYGVLKDPHDISKGWRDLNIQPDDTPVSRGLKNNAELAFVVRDADQMDEPPEFNVLPPRWELENEEEHQEEDAADLRGAGAKGKGKGKEKASKSIGDADVDMNEDEEL</sequence>
<accession>A0A9W9D3A9</accession>
<evidence type="ECO:0000313" key="2">
    <source>
        <dbReference type="EMBL" id="KAJ4397836.1"/>
    </source>
</evidence>
<comment type="caution">
    <text evidence="2">The sequence shown here is derived from an EMBL/GenBank/DDBJ whole genome shotgun (WGS) entry which is preliminary data.</text>
</comment>
<evidence type="ECO:0000256" key="1">
    <source>
        <dbReference type="SAM" id="MobiDB-lite"/>
    </source>
</evidence>
<dbReference type="Proteomes" id="UP001140453">
    <property type="component" value="Unassembled WGS sequence"/>
</dbReference>